<comment type="caution">
    <text evidence="1">The sequence shown here is derived from an EMBL/GenBank/DDBJ whole genome shotgun (WGS) entry which is preliminary data.</text>
</comment>
<dbReference type="PANTHER" id="PTHR47791">
    <property type="entry name" value="MEIOTICALLY UP-REGULATED GENE 191 PROTEIN"/>
    <property type="match status" value="1"/>
</dbReference>
<accession>A0A1E3A8R3</accession>
<dbReference type="RefSeq" id="WP_069151523.1">
    <property type="nucleotide sequence ID" value="NZ_MCGH01000002.1"/>
</dbReference>
<keyword evidence="1" id="KW-0378">Hydrolase</keyword>
<dbReference type="InterPro" id="IPR053169">
    <property type="entry name" value="MUG_Protein"/>
</dbReference>
<sequence length="339" mass="39833">MKKIEEVCERAQYALWNRFWDNEKEVFVNHYPVKEEESWIYWWHAHALDALLDGFVRTKETYYLERFEAEYEGAFRENGGTFLHNWYDDMEWMTLALIRAFDITGEKRYIEQAVYIWNDIKTAWNDSCGGGMAWKKDQLDYKNTPANAPAAIIAFRLYQRLHREEDREWGEKILKWNLDYLMDPDTCFIWDGMNRLGDGKVDYEWKFTYCQGVVICAAMEYARITNNKEYLDLAGKVARRAVTELADADGIFPYEGPDDCGLFRGIYFRYVYELTQESSEYEDLKEIIKKNARMIAENGMNEDGLVGGDWRQKSEGTIDLAQHLSAVMTLEMAAKLGDS</sequence>
<dbReference type="EMBL" id="MCGH01000002">
    <property type="protein sequence ID" value="ODM05160.1"/>
    <property type="molecule type" value="Genomic_DNA"/>
</dbReference>
<dbReference type="Pfam" id="PF03663">
    <property type="entry name" value="Glyco_hydro_76"/>
    <property type="match status" value="1"/>
</dbReference>
<dbReference type="GO" id="GO:0005975">
    <property type="term" value="P:carbohydrate metabolic process"/>
    <property type="evidence" value="ECO:0007669"/>
    <property type="project" value="InterPro"/>
</dbReference>
<dbReference type="InterPro" id="IPR008928">
    <property type="entry name" value="6-hairpin_glycosidase_sf"/>
</dbReference>
<dbReference type="SUPFAM" id="SSF48208">
    <property type="entry name" value="Six-hairpin glycosidases"/>
    <property type="match status" value="1"/>
</dbReference>
<dbReference type="AlphaFoldDB" id="A0A1E3A8R3"/>
<dbReference type="Proteomes" id="UP000094067">
    <property type="component" value="Unassembled WGS sequence"/>
</dbReference>
<gene>
    <name evidence="1" type="ORF">BEI61_01043</name>
</gene>
<protein>
    <submittedName>
        <fullName evidence="1">Glycosyl hydrolase family 76</fullName>
    </submittedName>
</protein>
<evidence type="ECO:0000313" key="1">
    <source>
        <dbReference type="EMBL" id="ODM05160.1"/>
    </source>
</evidence>
<dbReference type="GO" id="GO:0016787">
    <property type="term" value="F:hydrolase activity"/>
    <property type="evidence" value="ECO:0007669"/>
    <property type="project" value="UniProtKB-KW"/>
</dbReference>
<dbReference type="InterPro" id="IPR014512">
    <property type="entry name" value="O_gly_hydro"/>
</dbReference>
<reference evidence="1 2" key="1">
    <citation type="submission" date="2016-07" db="EMBL/GenBank/DDBJ databases">
        <title>Characterization of isolates of Eisenbergiella tayi derived from blood cultures, using whole genome sequencing.</title>
        <authorList>
            <person name="Burdz T."/>
            <person name="Wiebe D."/>
            <person name="Huynh C."/>
            <person name="Bernard K."/>
        </authorList>
    </citation>
    <scope>NUCLEOTIDE SEQUENCE [LARGE SCALE GENOMIC DNA]</scope>
    <source>
        <strain evidence="1 2">NML 110608</strain>
    </source>
</reference>
<dbReference type="PANTHER" id="PTHR47791:SF3">
    <property type="entry name" value="MEIOTICALLY UP-REGULATED GENE 191 PROTEIN"/>
    <property type="match status" value="1"/>
</dbReference>
<dbReference type="InterPro" id="IPR005198">
    <property type="entry name" value="Glyco_hydro_76"/>
</dbReference>
<evidence type="ECO:0000313" key="2">
    <source>
        <dbReference type="Proteomes" id="UP000094067"/>
    </source>
</evidence>
<dbReference type="Gene3D" id="1.50.10.20">
    <property type="match status" value="1"/>
</dbReference>
<dbReference type="PATRIC" id="fig|1432052.4.peg.1177"/>
<organism evidence="1 2">
    <name type="scientific">Eisenbergiella tayi</name>
    <dbReference type="NCBI Taxonomy" id="1432052"/>
    <lineage>
        <taxon>Bacteria</taxon>
        <taxon>Bacillati</taxon>
        <taxon>Bacillota</taxon>
        <taxon>Clostridia</taxon>
        <taxon>Lachnospirales</taxon>
        <taxon>Lachnospiraceae</taxon>
        <taxon>Eisenbergiella</taxon>
    </lineage>
</organism>
<proteinExistence type="predicted"/>
<name>A0A1E3A8R3_9FIRM</name>
<dbReference type="PIRSF" id="PIRSF021505">
    <property type="entry name" value="O_gly_hdrol"/>
    <property type="match status" value="1"/>
</dbReference>